<evidence type="ECO:0000313" key="2">
    <source>
        <dbReference type="Proteomes" id="UP000634919"/>
    </source>
</evidence>
<protein>
    <submittedName>
        <fullName evidence="1">Uncharacterized protein</fullName>
    </submittedName>
</protein>
<reference evidence="1 2" key="1">
    <citation type="submission" date="2020-08" db="EMBL/GenBank/DDBJ databases">
        <title>A Genomic Blueprint of the Chicken Gut Microbiome.</title>
        <authorList>
            <person name="Gilroy R."/>
            <person name="Ravi A."/>
            <person name="Getino M."/>
            <person name="Pursley I."/>
            <person name="Horton D.L."/>
            <person name="Alikhan N.-F."/>
            <person name="Baker D."/>
            <person name="Gharbi K."/>
            <person name="Hall N."/>
            <person name="Watson M."/>
            <person name="Adriaenssens E.M."/>
            <person name="Foster-Nyarko E."/>
            <person name="Jarju S."/>
            <person name="Secka A."/>
            <person name="Antonio M."/>
            <person name="Oren A."/>
            <person name="Chaudhuri R."/>
            <person name="La Ragione R.M."/>
            <person name="Hildebrand F."/>
            <person name="Pallen M.J."/>
        </authorList>
    </citation>
    <scope>NUCLEOTIDE SEQUENCE [LARGE SCALE GENOMIC DNA]</scope>
    <source>
        <strain evidence="1 2">Sa2CVA6</strain>
    </source>
</reference>
<dbReference type="Proteomes" id="UP000634919">
    <property type="component" value="Unassembled WGS sequence"/>
</dbReference>
<comment type="caution">
    <text evidence="1">The sequence shown here is derived from an EMBL/GenBank/DDBJ whole genome shotgun (WGS) entry which is preliminary data.</text>
</comment>
<organism evidence="1 2">
    <name type="scientific">Comamonas avium</name>
    <dbReference type="NCBI Taxonomy" id="2762231"/>
    <lineage>
        <taxon>Bacteria</taxon>
        <taxon>Pseudomonadati</taxon>
        <taxon>Pseudomonadota</taxon>
        <taxon>Betaproteobacteria</taxon>
        <taxon>Burkholderiales</taxon>
        <taxon>Comamonadaceae</taxon>
        <taxon>Comamonas</taxon>
    </lineage>
</organism>
<keyword evidence="2" id="KW-1185">Reference proteome</keyword>
<dbReference type="RefSeq" id="WP_191724723.1">
    <property type="nucleotide sequence ID" value="NZ_JACSQK010000011.1"/>
</dbReference>
<accession>A0ABR8SG49</accession>
<evidence type="ECO:0000313" key="1">
    <source>
        <dbReference type="EMBL" id="MBD7962314.1"/>
    </source>
</evidence>
<proteinExistence type="predicted"/>
<sequence>MQVTLEFVLVNEDVADAAPIPGFDVNEVGALAAVPLPGDCVCMFEDGPIYEVLDRTFNWHSPTHVRVEVFVELLADEDDDGDLDD</sequence>
<gene>
    <name evidence="1" type="ORF">H9646_17740</name>
</gene>
<name>A0ABR8SG49_9BURK</name>
<dbReference type="EMBL" id="JACSQK010000011">
    <property type="protein sequence ID" value="MBD7962314.1"/>
    <property type="molecule type" value="Genomic_DNA"/>
</dbReference>